<gene>
    <name evidence="1" type="ORF">IHQ68_12320</name>
</gene>
<dbReference type="EMBL" id="JADBEO010000024">
    <property type="protein sequence ID" value="MDR4307401.1"/>
    <property type="molecule type" value="Genomic_DNA"/>
</dbReference>
<accession>A0ABU1DH59</accession>
<reference evidence="1" key="1">
    <citation type="submission" date="2020-10" db="EMBL/GenBank/DDBJ databases">
        <authorList>
            <person name="Abbas A."/>
            <person name="Razzaq R."/>
            <person name="Waqas M."/>
            <person name="Abbas N."/>
            <person name="Nielsen T.K."/>
            <person name="Hansen L.H."/>
            <person name="Hussain S."/>
            <person name="Shahid M."/>
        </authorList>
    </citation>
    <scope>NUCLEOTIDE SEQUENCE</scope>
    <source>
        <strain evidence="1">S14</strain>
    </source>
</reference>
<sequence>MSKKLVRHDVDLADLPPLSESQKAELAALAAKPDEDIDYADIPALPDEFFRDAVRGGLYRPTKTSTTVRIDSDVLLWLRAQGKGYQSRINAILRREMMAALKRSG</sequence>
<name>A0ABU1DH59_9HYPH</name>
<organism evidence="1 2">
    <name type="scientific">Chelatococcus sambhunathii</name>
    <dbReference type="NCBI Taxonomy" id="363953"/>
    <lineage>
        <taxon>Bacteria</taxon>
        <taxon>Pseudomonadati</taxon>
        <taxon>Pseudomonadota</taxon>
        <taxon>Alphaproteobacteria</taxon>
        <taxon>Hyphomicrobiales</taxon>
        <taxon>Chelatococcaceae</taxon>
        <taxon>Chelatococcus</taxon>
    </lineage>
</organism>
<dbReference type="RefSeq" id="WP_309392211.1">
    <property type="nucleotide sequence ID" value="NZ_JADBEO010000024.1"/>
</dbReference>
<keyword evidence="2" id="KW-1185">Reference proteome</keyword>
<evidence type="ECO:0000313" key="2">
    <source>
        <dbReference type="Proteomes" id="UP001181622"/>
    </source>
</evidence>
<proteinExistence type="predicted"/>
<protein>
    <submittedName>
        <fullName evidence="1">BrnA antitoxin family protein</fullName>
    </submittedName>
</protein>
<dbReference type="Proteomes" id="UP001181622">
    <property type="component" value="Unassembled WGS sequence"/>
</dbReference>
<dbReference type="Pfam" id="PF14384">
    <property type="entry name" value="BrnA_antitoxin"/>
    <property type="match status" value="1"/>
</dbReference>
<evidence type="ECO:0000313" key="1">
    <source>
        <dbReference type="EMBL" id="MDR4307401.1"/>
    </source>
</evidence>
<dbReference type="InterPro" id="IPR025528">
    <property type="entry name" value="BrnA_antitoxin"/>
</dbReference>
<comment type="caution">
    <text evidence="1">The sequence shown here is derived from an EMBL/GenBank/DDBJ whole genome shotgun (WGS) entry which is preliminary data.</text>
</comment>